<evidence type="ECO:0000259" key="6">
    <source>
        <dbReference type="PROSITE" id="PS51903"/>
    </source>
</evidence>
<accession>A0A3L6PU39</accession>
<dbReference type="InterPro" id="IPR003593">
    <property type="entry name" value="AAA+_ATPase"/>
</dbReference>
<dbReference type="EMBL" id="PQIB02000015">
    <property type="protein sequence ID" value="RLM64573.1"/>
    <property type="molecule type" value="Genomic_DNA"/>
</dbReference>
<dbReference type="STRING" id="4540.A0A3L6PU39"/>
<dbReference type="PRINTS" id="PR00300">
    <property type="entry name" value="CLPPROTEASEA"/>
</dbReference>
<dbReference type="Gene3D" id="1.10.8.60">
    <property type="match status" value="1"/>
</dbReference>
<dbReference type="OrthoDB" id="47330at2759"/>
<reference evidence="8" key="1">
    <citation type="journal article" date="2019" name="Nat. Commun.">
        <title>The genome of broomcorn millet.</title>
        <authorList>
            <person name="Zou C."/>
            <person name="Miki D."/>
            <person name="Li D."/>
            <person name="Tang Q."/>
            <person name="Xiao L."/>
            <person name="Rajput S."/>
            <person name="Deng P."/>
            <person name="Jia W."/>
            <person name="Huang R."/>
            <person name="Zhang M."/>
            <person name="Sun Y."/>
            <person name="Hu J."/>
            <person name="Fu X."/>
            <person name="Schnable P.S."/>
            <person name="Li F."/>
            <person name="Zhang H."/>
            <person name="Feng B."/>
            <person name="Zhu X."/>
            <person name="Liu R."/>
            <person name="Schnable J.C."/>
            <person name="Zhu J.-K."/>
            <person name="Zhang H."/>
        </authorList>
    </citation>
    <scope>NUCLEOTIDE SEQUENCE [LARGE SCALE GENOMIC DNA]</scope>
</reference>
<comment type="caution">
    <text evidence="7">The sequence shown here is derived from an EMBL/GenBank/DDBJ whole genome shotgun (WGS) entry which is preliminary data.</text>
</comment>
<dbReference type="SMART" id="SM00382">
    <property type="entry name" value="AAA"/>
    <property type="match status" value="1"/>
</dbReference>
<dbReference type="Gene3D" id="3.40.50.300">
    <property type="entry name" value="P-loop containing nucleotide triphosphate hydrolases"/>
    <property type="match status" value="2"/>
</dbReference>
<dbReference type="Proteomes" id="UP000275267">
    <property type="component" value="Unassembled WGS sequence"/>
</dbReference>
<evidence type="ECO:0000256" key="4">
    <source>
        <dbReference type="ARBA" id="ARBA00023186"/>
    </source>
</evidence>
<keyword evidence="2" id="KW-0547">Nucleotide-binding</keyword>
<dbReference type="InterPro" id="IPR004176">
    <property type="entry name" value="Clp_R_N"/>
</dbReference>
<name>A0A3L6PU39_PANMI</name>
<organism evidence="7 8">
    <name type="scientific">Panicum miliaceum</name>
    <name type="common">Proso millet</name>
    <name type="synonym">Broomcorn millet</name>
    <dbReference type="NCBI Taxonomy" id="4540"/>
    <lineage>
        <taxon>Eukaryota</taxon>
        <taxon>Viridiplantae</taxon>
        <taxon>Streptophyta</taxon>
        <taxon>Embryophyta</taxon>
        <taxon>Tracheophyta</taxon>
        <taxon>Spermatophyta</taxon>
        <taxon>Magnoliopsida</taxon>
        <taxon>Liliopsida</taxon>
        <taxon>Poales</taxon>
        <taxon>Poaceae</taxon>
        <taxon>PACMAD clade</taxon>
        <taxon>Panicoideae</taxon>
        <taxon>Panicodae</taxon>
        <taxon>Paniceae</taxon>
        <taxon>Panicinae</taxon>
        <taxon>Panicum</taxon>
        <taxon>Panicum sect. Panicum</taxon>
    </lineage>
</organism>
<dbReference type="PANTHER" id="PTHR11638">
    <property type="entry name" value="ATP-DEPENDENT CLP PROTEASE"/>
    <property type="match status" value="1"/>
</dbReference>
<dbReference type="InterPro" id="IPR027417">
    <property type="entry name" value="P-loop_NTPase"/>
</dbReference>
<evidence type="ECO:0000313" key="8">
    <source>
        <dbReference type="Proteomes" id="UP000275267"/>
    </source>
</evidence>
<dbReference type="GO" id="GO:0034605">
    <property type="term" value="P:cellular response to heat"/>
    <property type="evidence" value="ECO:0007669"/>
    <property type="project" value="TreeGrafter"/>
</dbReference>
<keyword evidence="8" id="KW-1185">Reference proteome</keyword>
<dbReference type="SUPFAM" id="SSF81923">
    <property type="entry name" value="Double Clp-N motif"/>
    <property type="match status" value="1"/>
</dbReference>
<feature type="domain" description="Clp R" evidence="6">
    <location>
        <begin position="75"/>
        <end position="221"/>
    </location>
</feature>
<protein>
    <submittedName>
        <fullName evidence="7">Chaperone protein ClpD2, chloroplastic</fullName>
    </submittedName>
</protein>
<dbReference type="InterPro" id="IPR019489">
    <property type="entry name" value="Clp_ATPase_C"/>
</dbReference>
<keyword evidence="1 5" id="KW-0677">Repeat</keyword>
<dbReference type="InterPro" id="IPR028299">
    <property type="entry name" value="ClpA/B_CS2"/>
</dbReference>
<evidence type="ECO:0000313" key="7">
    <source>
        <dbReference type="EMBL" id="RLM64573.1"/>
    </source>
</evidence>
<proteinExistence type="predicted"/>
<dbReference type="CDD" id="cd19499">
    <property type="entry name" value="RecA-like_ClpB_Hsp104-like"/>
    <property type="match status" value="1"/>
</dbReference>
<dbReference type="PROSITE" id="PS00871">
    <property type="entry name" value="CLPAB_2"/>
    <property type="match status" value="1"/>
</dbReference>
<dbReference type="PROSITE" id="PS00870">
    <property type="entry name" value="CLPAB_1"/>
    <property type="match status" value="1"/>
</dbReference>
<dbReference type="PANTHER" id="PTHR11638:SF185">
    <property type="entry name" value="ATP-DEPENDENT CLP PROTEASE ATP-BINDING SUBUNIT"/>
    <property type="match status" value="1"/>
</dbReference>
<dbReference type="GO" id="GO:0016887">
    <property type="term" value="F:ATP hydrolysis activity"/>
    <property type="evidence" value="ECO:0007669"/>
    <property type="project" value="InterPro"/>
</dbReference>
<evidence type="ECO:0000256" key="1">
    <source>
        <dbReference type="ARBA" id="ARBA00022737"/>
    </source>
</evidence>
<keyword evidence="4" id="KW-0143">Chaperone</keyword>
<dbReference type="InterPro" id="IPR001270">
    <property type="entry name" value="ClpA/B"/>
</dbReference>
<dbReference type="PROSITE" id="PS51903">
    <property type="entry name" value="CLP_R"/>
    <property type="match status" value="1"/>
</dbReference>
<dbReference type="GO" id="GO:0005524">
    <property type="term" value="F:ATP binding"/>
    <property type="evidence" value="ECO:0007669"/>
    <property type="project" value="UniProtKB-KW"/>
</dbReference>
<dbReference type="Pfam" id="PF10431">
    <property type="entry name" value="ClpB_D2-small"/>
    <property type="match status" value="1"/>
</dbReference>
<evidence type="ECO:0000256" key="2">
    <source>
        <dbReference type="ARBA" id="ARBA00022741"/>
    </source>
</evidence>
<dbReference type="InterPro" id="IPR003959">
    <property type="entry name" value="ATPase_AAA_core"/>
</dbReference>
<dbReference type="InterPro" id="IPR036628">
    <property type="entry name" value="Clp_N_dom_sf"/>
</dbReference>
<keyword evidence="3" id="KW-0067">ATP-binding</keyword>
<evidence type="ECO:0000256" key="5">
    <source>
        <dbReference type="PROSITE-ProRule" id="PRU01251"/>
    </source>
</evidence>
<dbReference type="InterPro" id="IPR018368">
    <property type="entry name" value="ClpA/B_CS1"/>
</dbReference>
<dbReference type="Pfam" id="PF17871">
    <property type="entry name" value="AAA_lid_9"/>
    <property type="match status" value="1"/>
</dbReference>
<dbReference type="FunFam" id="3.40.50.300:FF:000025">
    <property type="entry name" value="ATP-dependent Clp protease subunit"/>
    <property type="match status" value="1"/>
</dbReference>
<dbReference type="InterPro" id="IPR041546">
    <property type="entry name" value="ClpA/ClpB_AAA_lid"/>
</dbReference>
<dbReference type="Pfam" id="PF02861">
    <property type="entry name" value="Clp_N"/>
    <property type="match status" value="1"/>
</dbReference>
<dbReference type="SUPFAM" id="SSF52540">
    <property type="entry name" value="P-loop containing nucleoside triphosphate hydrolases"/>
    <property type="match status" value="2"/>
</dbReference>
<gene>
    <name evidence="7" type="ORF">C2845_PM16G06640</name>
</gene>
<evidence type="ECO:0000256" key="3">
    <source>
        <dbReference type="ARBA" id="ARBA00022840"/>
    </source>
</evidence>
<dbReference type="SMART" id="SM01086">
    <property type="entry name" value="ClpB_D2-small"/>
    <property type="match status" value="1"/>
</dbReference>
<dbReference type="Pfam" id="PF07724">
    <property type="entry name" value="AAA_2"/>
    <property type="match status" value="1"/>
</dbReference>
<sequence length="794" mass="86337">MEACCCSSSSAPILAAAPDAALRRRFSASAAGGRTPSSLPPPRPLRASAAMLAAPAAPRRGQQRRRGAGVVRAVFERFTERAVKAVVFSQREARGMGDEAVAPHHLLLGLVAEDRSPAGFLGSGLRVDRAREACRDALGKIGPAQPATGLATDVPFSGASKRLFEATVEFSRNMGCNFISPEHIALGLFNLDDPTTNSVLKSLGADPSQLTKQALARVQGELAKDGREPVGLSSFKLRDKSAAGAGKSAIVKYSNKKKGDVILFIDEVHTLIGSGIAGRGSKGAGLDIANLLKPALARGELQEEAVKILLGLREKYETYHKCKYTLEGINAAVYLSARYIPDRHLPDKAIDLIDEAGSRARMESFKRKKEEQCSVLSKSPDEYWQEIRAVQSMHEVALTNRLKYSLDENDKEDIVNTEVIDEDKIALPLTPPTSVDEPILVDSEEIARVTSLWSGIPVQKLTADEMELLVGLDDELRKRVIGQDDAIVAISKAVKRSRVGLNDPDRPIATLLFCGPTGVGKTELTKALAASYFGSESAMVRLDMSEYMERHTVSKLIGSPPGYMGFGEGGTLTEAVRRKPFTVVLLDEIEKAHPDIFNILLQVFEDGHLTDSQGRRVSFKNTLVVMTSNVGSASISSGRRSIGFSTQKDTEDTTYAAMKSLVMEELKAFFRPELLNRMDEVVVFRPLEKTQMMAILNIILQEVKSRLLALGVGLEISDSMKNLISQQGYDRSYGARPLRRAVTQLVEDVISEAILFGQFKPGDTILMDTDATGKPCLSRLNDQTIQLSDPAPTL</sequence>
<dbReference type="AlphaFoldDB" id="A0A3L6PU39"/>
<dbReference type="GO" id="GO:0005737">
    <property type="term" value="C:cytoplasm"/>
    <property type="evidence" value="ECO:0007669"/>
    <property type="project" value="TreeGrafter"/>
</dbReference>
<dbReference type="Gene3D" id="1.10.1780.10">
    <property type="entry name" value="Clp, N-terminal domain"/>
    <property type="match status" value="1"/>
</dbReference>
<dbReference type="InterPro" id="IPR050130">
    <property type="entry name" value="ClpA_ClpB"/>
</dbReference>